<dbReference type="EMBL" id="BAABCA010000001">
    <property type="protein sequence ID" value="GAA4231008.1"/>
    <property type="molecule type" value="Genomic_DNA"/>
</dbReference>
<feature type="transmembrane region" description="Helical" evidence="1">
    <location>
        <begin position="59"/>
        <end position="81"/>
    </location>
</feature>
<accession>A0ABP8BZF0</accession>
<protein>
    <recommendedName>
        <fullName evidence="4">CXXC-20-CXXC protein</fullName>
    </recommendedName>
</protein>
<evidence type="ECO:0000313" key="3">
    <source>
        <dbReference type="Proteomes" id="UP001501496"/>
    </source>
</evidence>
<reference evidence="3" key="1">
    <citation type="journal article" date="2019" name="Int. J. Syst. Evol. Microbiol.">
        <title>The Global Catalogue of Microorganisms (GCM) 10K type strain sequencing project: providing services to taxonomists for standard genome sequencing and annotation.</title>
        <authorList>
            <consortium name="The Broad Institute Genomics Platform"/>
            <consortium name="The Broad Institute Genome Sequencing Center for Infectious Disease"/>
            <person name="Wu L."/>
            <person name="Ma J."/>
        </authorList>
    </citation>
    <scope>NUCLEOTIDE SEQUENCE [LARGE SCALE GENOMIC DNA]</scope>
    <source>
        <strain evidence="3">JCM 17630</strain>
    </source>
</reference>
<evidence type="ECO:0000256" key="1">
    <source>
        <dbReference type="SAM" id="Phobius"/>
    </source>
</evidence>
<dbReference type="Proteomes" id="UP001501496">
    <property type="component" value="Unassembled WGS sequence"/>
</dbReference>
<gene>
    <name evidence="2" type="ORF">GCM10022291_02500</name>
</gene>
<keyword evidence="1" id="KW-1133">Transmembrane helix</keyword>
<comment type="caution">
    <text evidence="2">The sequence shown here is derived from an EMBL/GenBank/DDBJ whole genome shotgun (WGS) entry which is preliminary data.</text>
</comment>
<evidence type="ECO:0000313" key="2">
    <source>
        <dbReference type="EMBL" id="GAA4231008.1"/>
    </source>
</evidence>
<keyword evidence="1" id="KW-0472">Membrane</keyword>
<organism evidence="2 3">
    <name type="scientific">Postechiella marina</name>
    <dbReference type="NCBI Taxonomy" id="943941"/>
    <lineage>
        <taxon>Bacteria</taxon>
        <taxon>Pseudomonadati</taxon>
        <taxon>Bacteroidota</taxon>
        <taxon>Flavobacteriia</taxon>
        <taxon>Flavobacteriales</taxon>
        <taxon>Flavobacteriaceae</taxon>
        <taxon>Postechiella</taxon>
    </lineage>
</organism>
<name>A0ABP8BZF0_9FLAO</name>
<sequence>MQLSYYCSTKSCQKLNYIKVQSNNRFELKEELGLEINERCKHCGNYTKRHINRLHCSPNYAIIIGGLVLAVVITIFIWHLGFVSTLTGSIPIGIWMNQEKKASTFNKVLIDD</sequence>
<keyword evidence="3" id="KW-1185">Reference proteome</keyword>
<evidence type="ECO:0008006" key="4">
    <source>
        <dbReference type="Google" id="ProtNLM"/>
    </source>
</evidence>
<dbReference type="RefSeq" id="WP_344786147.1">
    <property type="nucleotide sequence ID" value="NZ_BAABCA010000001.1"/>
</dbReference>
<proteinExistence type="predicted"/>
<keyword evidence="1" id="KW-0812">Transmembrane</keyword>